<dbReference type="Proteomes" id="UP001290462">
    <property type="component" value="Unassembled WGS sequence"/>
</dbReference>
<dbReference type="Gene3D" id="1.10.10.10">
    <property type="entry name" value="Winged helix-like DNA-binding domain superfamily/Winged helix DNA-binding domain"/>
    <property type="match status" value="1"/>
</dbReference>
<comment type="caution">
    <text evidence="1">The sequence shown here is derived from an EMBL/GenBank/DDBJ whole genome shotgun (WGS) entry which is preliminary data.</text>
</comment>
<evidence type="ECO:0000313" key="1">
    <source>
        <dbReference type="EMBL" id="MDZ5759372.1"/>
    </source>
</evidence>
<evidence type="ECO:0008006" key="3">
    <source>
        <dbReference type="Google" id="ProtNLM"/>
    </source>
</evidence>
<dbReference type="EMBL" id="JAVBVO010000003">
    <property type="protein sequence ID" value="MDZ5759372.1"/>
    <property type="molecule type" value="Genomic_DNA"/>
</dbReference>
<organism evidence="1 2">
    <name type="scientific">Carnobacterium maltaromaticum</name>
    <name type="common">Carnobacterium piscicola</name>
    <dbReference type="NCBI Taxonomy" id="2751"/>
    <lineage>
        <taxon>Bacteria</taxon>
        <taxon>Bacillati</taxon>
        <taxon>Bacillota</taxon>
        <taxon>Bacilli</taxon>
        <taxon>Lactobacillales</taxon>
        <taxon>Carnobacteriaceae</taxon>
        <taxon>Carnobacterium</taxon>
    </lineage>
</organism>
<dbReference type="InterPro" id="IPR044925">
    <property type="entry name" value="His-Me_finger_sf"/>
</dbReference>
<proteinExistence type="predicted"/>
<name>A0AAW9K6M5_CARML</name>
<evidence type="ECO:0000313" key="2">
    <source>
        <dbReference type="Proteomes" id="UP001290462"/>
    </source>
</evidence>
<gene>
    <name evidence="1" type="ORF">RAK27_11925</name>
</gene>
<reference evidence="1" key="1">
    <citation type="submission" date="2023-08" db="EMBL/GenBank/DDBJ databases">
        <title>Genomic characterization of piscicolin 126 produced by Carnobacterium maltaromaticum CM22 strain isolated from salmon (Salmo salar).</title>
        <authorList>
            <person name="Gonzalez-Gragera E."/>
            <person name="Garcia-Lopez J.D."/>
            <person name="Teso-Perez C."/>
            <person name="Gimenez-Hernandez I."/>
            <person name="Peralta-Sanchez J.M."/>
            <person name="Valdivia E."/>
            <person name="Montalban-Lopez M."/>
            <person name="Martin-Platero A.M."/>
            <person name="Banos A."/>
            <person name="Martinez-Bueno M."/>
        </authorList>
    </citation>
    <scope>NUCLEOTIDE SEQUENCE</scope>
    <source>
        <strain evidence="1">CM22</strain>
    </source>
</reference>
<dbReference type="AlphaFoldDB" id="A0AAW9K6M5"/>
<dbReference type="SMART" id="SM00497">
    <property type="entry name" value="IENR1"/>
    <property type="match status" value="1"/>
</dbReference>
<dbReference type="SUPFAM" id="SSF54060">
    <property type="entry name" value="His-Me finger endonucleases"/>
    <property type="match status" value="1"/>
</dbReference>
<dbReference type="Gene3D" id="3.90.75.20">
    <property type="match status" value="1"/>
</dbReference>
<accession>A0AAW9K6M5</accession>
<dbReference type="InterPro" id="IPR003647">
    <property type="entry name" value="Intron_nuc_1_rpt"/>
</dbReference>
<dbReference type="RefSeq" id="WP_322809211.1">
    <property type="nucleotide sequence ID" value="NZ_JAVBVO010000003.1"/>
</dbReference>
<sequence>MEKWIAGFEGKYYCNKNGEIYRRYATKDRRLTGHNKSGIWVVKLTTKEGKRKDYNFGRLIYETFKGPIPNKHAIKKKNKYVHDNSLANLKVVSTSELGKITGAKAKGKPVEQIDDEGKVINSWTSARRAAKDLFLSYQSVNDICNNKVKKKVVNVRWERSYPSERKKRGGGITI</sequence>
<dbReference type="InterPro" id="IPR036388">
    <property type="entry name" value="WH-like_DNA-bd_sf"/>
</dbReference>
<protein>
    <recommendedName>
        <fullName evidence="3">HNH endonuclease</fullName>
    </recommendedName>
</protein>